<keyword evidence="2" id="KW-1185">Reference proteome</keyword>
<protein>
    <submittedName>
        <fullName evidence="1">Uncharacterized protein</fullName>
    </submittedName>
</protein>
<dbReference type="EMBL" id="CP104972">
    <property type="protein sequence ID" value="UXN59093.1"/>
    <property type="molecule type" value="Genomic_DNA"/>
</dbReference>
<reference evidence="1" key="1">
    <citation type="submission" date="2022-09" db="EMBL/GenBank/DDBJ databases">
        <title>Interaction between co-microsymbionts with complementary sets of symbiotic genes in legume-rhizobium systems.</title>
        <authorList>
            <person name="Safronova V."/>
            <person name="Sazanova A."/>
            <person name="Afonin A."/>
            <person name="Chirak E."/>
        </authorList>
    </citation>
    <scope>NUCLEOTIDE SEQUENCE</scope>
    <source>
        <strain evidence="1">A18/3m</strain>
    </source>
</reference>
<accession>A0ACD4CZP0</accession>
<name>A0ACD4CZP0_9HYPH</name>
<evidence type="ECO:0000313" key="2">
    <source>
        <dbReference type="Proteomes" id="UP001061991"/>
    </source>
</evidence>
<sequence>MTVGDYVEAEAQLDPDFPERLKAGFLEKYYARLKEGHKGDELFELMCAFAQRGLKRQADKTAGICGADLPVRNLRCVREMILPTKHIPQNEALIGVGATLLAHLSGPMTVSGLWERLRSERNVGTFERFVLASSLLYLIGTIDIKDGLIVRTVP</sequence>
<gene>
    <name evidence="1" type="ORF">N8E88_09475</name>
</gene>
<geneLocation type="plasmid" evidence="1 2">
    <name>p_unnamed1</name>
</geneLocation>
<dbReference type="Proteomes" id="UP001061991">
    <property type="component" value="Plasmid p_unnamed1"/>
</dbReference>
<organism evidence="1 2">
    <name type="scientific">Phyllobacterium zundukense</name>
    <dbReference type="NCBI Taxonomy" id="1867719"/>
    <lineage>
        <taxon>Bacteria</taxon>
        <taxon>Pseudomonadati</taxon>
        <taxon>Pseudomonadota</taxon>
        <taxon>Alphaproteobacteria</taxon>
        <taxon>Hyphomicrobiales</taxon>
        <taxon>Phyllobacteriaceae</taxon>
        <taxon>Phyllobacterium</taxon>
    </lineage>
</organism>
<evidence type="ECO:0000313" key="1">
    <source>
        <dbReference type="EMBL" id="UXN59093.1"/>
    </source>
</evidence>
<proteinExistence type="predicted"/>
<keyword evidence="1" id="KW-0614">Plasmid</keyword>